<protein>
    <recommendedName>
        <fullName evidence="3 4">Protein GrpE</fullName>
    </recommendedName>
    <alternativeName>
        <fullName evidence="3">HSP-70 cofactor</fullName>
    </alternativeName>
</protein>
<dbReference type="InterPro" id="IPR013805">
    <property type="entry name" value="GrpE_CC"/>
</dbReference>
<gene>
    <name evidence="3" type="primary">grpE</name>
    <name evidence="7" type="ordered locus">Cyast_2542</name>
</gene>
<evidence type="ECO:0000256" key="2">
    <source>
        <dbReference type="ARBA" id="ARBA00023186"/>
    </source>
</evidence>
<dbReference type="HAMAP" id="MF_01151">
    <property type="entry name" value="GrpE"/>
    <property type="match status" value="1"/>
</dbReference>
<keyword evidence="3 4" id="KW-0346">Stress response</keyword>
<feature type="region of interest" description="Disordered" evidence="6">
    <location>
        <begin position="1"/>
        <end position="81"/>
    </location>
</feature>
<dbReference type="NCBIfam" id="NF010741">
    <property type="entry name" value="PRK14143.1"/>
    <property type="match status" value="1"/>
</dbReference>
<sequence length="262" mass="29646">MTETNNYMELDQEIKEQESIEENQGADSADSASVNESEVLAEESNEVSSAEVDDNTSSEAQTSPEQEEKESSEDVDDQEDESLKAIALLQEEIANLNQQLEYQKEQTKSIQGQFMRLTADFDNFRRRTAKEKEEQETLVKKRTIGELLAVVDNFERARTQIKPNSDGEMAIHKSYQGVYKTFVESLKKLGVSAMRPEGQPFDPNYQEAMLREPTNEYPEGTVIEQLVRGYLLNDEVLRYAMVKVAAPGEDEPKEATPDNGDN</sequence>
<dbReference type="InterPro" id="IPR009012">
    <property type="entry name" value="GrpE_head"/>
</dbReference>
<comment type="similarity">
    <text evidence="1 3 5">Belongs to the GrpE family.</text>
</comment>
<dbReference type="CDD" id="cd00446">
    <property type="entry name" value="GrpE"/>
    <property type="match status" value="1"/>
</dbReference>
<evidence type="ECO:0000256" key="4">
    <source>
        <dbReference type="RuleBase" id="RU000639"/>
    </source>
</evidence>
<dbReference type="GO" id="GO:0005737">
    <property type="term" value="C:cytoplasm"/>
    <property type="evidence" value="ECO:0007669"/>
    <property type="project" value="UniProtKB-SubCell"/>
</dbReference>
<dbReference type="PROSITE" id="PS01071">
    <property type="entry name" value="GRPE"/>
    <property type="match status" value="1"/>
</dbReference>
<dbReference type="Gene3D" id="2.30.22.10">
    <property type="entry name" value="Head domain of nucleotide exchange factor GrpE"/>
    <property type="match status" value="1"/>
</dbReference>
<evidence type="ECO:0000256" key="1">
    <source>
        <dbReference type="ARBA" id="ARBA00009054"/>
    </source>
</evidence>
<keyword evidence="8" id="KW-1185">Reference proteome</keyword>
<feature type="compositionally biased region" description="Acidic residues" evidence="6">
    <location>
        <begin position="39"/>
        <end position="56"/>
    </location>
</feature>
<dbReference type="SUPFAM" id="SSF51064">
    <property type="entry name" value="Head domain of nucleotide exchange factor GrpE"/>
    <property type="match status" value="1"/>
</dbReference>
<dbReference type="eggNOG" id="COG0576">
    <property type="taxonomic scope" value="Bacteria"/>
</dbReference>
<accession>K9YQ06</accession>
<dbReference type="AlphaFoldDB" id="K9YQ06"/>
<organism evidence="7 8">
    <name type="scientific">Cyanobacterium stanieri (strain ATCC 29140 / PCC 7202)</name>
    <dbReference type="NCBI Taxonomy" id="292563"/>
    <lineage>
        <taxon>Bacteria</taxon>
        <taxon>Bacillati</taxon>
        <taxon>Cyanobacteriota</taxon>
        <taxon>Cyanophyceae</taxon>
        <taxon>Oscillatoriophycideae</taxon>
        <taxon>Chroococcales</taxon>
        <taxon>Geminocystaceae</taxon>
        <taxon>Cyanobacterium</taxon>
    </lineage>
</organism>
<dbReference type="GO" id="GO:0051082">
    <property type="term" value="F:unfolded protein binding"/>
    <property type="evidence" value="ECO:0007669"/>
    <property type="project" value="TreeGrafter"/>
</dbReference>
<dbReference type="InterPro" id="IPR000740">
    <property type="entry name" value="GrpE"/>
</dbReference>
<dbReference type="PATRIC" id="fig|292563.3.peg.2658"/>
<dbReference type="GO" id="GO:0042803">
    <property type="term" value="F:protein homodimerization activity"/>
    <property type="evidence" value="ECO:0007669"/>
    <property type="project" value="InterPro"/>
</dbReference>
<keyword evidence="3" id="KW-0963">Cytoplasm</keyword>
<dbReference type="Proteomes" id="UP000010483">
    <property type="component" value="Chromosome"/>
</dbReference>
<dbReference type="PANTHER" id="PTHR21237">
    <property type="entry name" value="GRPE PROTEIN"/>
    <property type="match status" value="1"/>
</dbReference>
<dbReference type="SUPFAM" id="SSF58014">
    <property type="entry name" value="Coiled-coil domain of nucleotide exchange factor GrpE"/>
    <property type="match status" value="1"/>
</dbReference>
<dbReference type="KEGG" id="csn:Cyast_2542"/>
<comment type="subunit">
    <text evidence="3">Homodimer.</text>
</comment>
<dbReference type="GO" id="GO:0051087">
    <property type="term" value="F:protein-folding chaperone binding"/>
    <property type="evidence" value="ECO:0007669"/>
    <property type="project" value="InterPro"/>
</dbReference>
<evidence type="ECO:0000256" key="3">
    <source>
        <dbReference type="HAMAP-Rule" id="MF_01151"/>
    </source>
</evidence>
<dbReference type="PRINTS" id="PR00773">
    <property type="entry name" value="GRPEPROTEIN"/>
</dbReference>
<evidence type="ECO:0000256" key="5">
    <source>
        <dbReference type="RuleBase" id="RU004478"/>
    </source>
</evidence>
<dbReference type="HOGENOM" id="CLU_057217_5_1_3"/>
<evidence type="ECO:0000313" key="8">
    <source>
        <dbReference type="Proteomes" id="UP000010483"/>
    </source>
</evidence>
<keyword evidence="2 3" id="KW-0143">Chaperone</keyword>
<proteinExistence type="inferred from homology"/>
<evidence type="ECO:0000313" key="7">
    <source>
        <dbReference type="EMBL" id="AFZ48485.1"/>
    </source>
</evidence>
<dbReference type="STRING" id="292563.Cyast_2542"/>
<evidence type="ECO:0000256" key="6">
    <source>
        <dbReference type="SAM" id="MobiDB-lite"/>
    </source>
</evidence>
<dbReference type="Pfam" id="PF01025">
    <property type="entry name" value="GrpE"/>
    <property type="match status" value="1"/>
</dbReference>
<feature type="compositionally biased region" description="Acidic residues" evidence="6">
    <location>
        <begin position="65"/>
        <end position="80"/>
    </location>
</feature>
<dbReference type="GO" id="GO:0000774">
    <property type="term" value="F:adenyl-nucleotide exchange factor activity"/>
    <property type="evidence" value="ECO:0007669"/>
    <property type="project" value="InterPro"/>
</dbReference>
<comment type="subcellular location">
    <subcellularLocation>
        <location evidence="3">Cytoplasm</location>
    </subcellularLocation>
</comment>
<dbReference type="EMBL" id="CP003940">
    <property type="protein sequence ID" value="AFZ48485.1"/>
    <property type="molecule type" value="Genomic_DNA"/>
</dbReference>
<dbReference type="Gene3D" id="3.90.20.20">
    <property type="match status" value="1"/>
</dbReference>
<reference evidence="8" key="1">
    <citation type="journal article" date="2013" name="Proc. Natl. Acad. Sci. U.S.A.">
        <title>Improving the coverage of the cyanobacterial phylum using diversity-driven genome sequencing.</title>
        <authorList>
            <person name="Shih P.M."/>
            <person name="Wu D."/>
            <person name="Latifi A."/>
            <person name="Axen S.D."/>
            <person name="Fewer D.P."/>
            <person name="Talla E."/>
            <person name="Calteau A."/>
            <person name="Cai F."/>
            <person name="Tandeau de Marsac N."/>
            <person name="Rippka R."/>
            <person name="Herdman M."/>
            <person name="Sivonen K."/>
            <person name="Coursin T."/>
            <person name="Laurent T."/>
            <person name="Goodwin L."/>
            <person name="Nolan M."/>
            <person name="Davenport K.W."/>
            <person name="Han C.S."/>
            <person name="Rubin E.M."/>
            <person name="Eisen J.A."/>
            <person name="Woyke T."/>
            <person name="Gugger M."/>
            <person name="Kerfeld C.A."/>
        </authorList>
    </citation>
    <scope>NUCLEOTIDE SEQUENCE [LARGE SCALE GENOMIC DNA]</scope>
    <source>
        <strain evidence="8">ATCC 29140 / PCC 7202</strain>
    </source>
</reference>
<dbReference type="GO" id="GO:0006457">
    <property type="term" value="P:protein folding"/>
    <property type="evidence" value="ECO:0007669"/>
    <property type="project" value="InterPro"/>
</dbReference>
<dbReference type="PANTHER" id="PTHR21237:SF23">
    <property type="entry name" value="GRPE PROTEIN HOMOLOG, MITOCHONDRIAL"/>
    <property type="match status" value="1"/>
</dbReference>
<name>K9YQ06_CYASC</name>
<comment type="function">
    <text evidence="3 4">Participates actively in the response to hyperosmotic and heat shock by preventing the aggregation of stress-denatured proteins, in association with DnaK and GrpE. It is the nucleotide exchange factor for DnaK and may function as a thermosensor. Unfolded proteins bind initially to DnaJ; upon interaction with the DnaJ-bound protein, DnaK hydrolyzes its bound ATP, resulting in the formation of a stable complex. GrpE releases ADP from DnaK; ATP binding to DnaK triggers the release of the substrate protein, thus completing the reaction cycle. Several rounds of ATP-dependent interactions between DnaJ, DnaK and GrpE are required for fully efficient folding.</text>
</comment>